<dbReference type="AlphaFoldDB" id="A0A1M6MNI2"/>
<dbReference type="Proteomes" id="UP000184080">
    <property type="component" value="Unassembled WGS sequence"/>
</dbReference>
<name>A0A1M6MNI2_9CLOT</name>
<dbReference type="EMBL" id="FQZO01000009">
    <property type="protein sequence ID" value="SHJ84989.1"/>
    <property type="molecule type" value="Genomic_DNA"/>
</dbReference>
<organism evidence="1 2">
    <name type="scientific">Clostridium amylolyticum</name>
    <dbReference type="NCBI Taxonomy" id="1121298"/>
    <lineage>
        <taxon>Bacteria</taxon>
        <taxon>Bacillati</taxon>
        <taxon>Bacillota</taxon>
        <taxon>Clostridia</taxon>
        <taxon>Eubacteriales</taxon>
        <taxon>Clostridiaceae</taxon>
        <taxon>Clostridium</taxon>
    </lineage>
</organism>
<evidence type="ECO:0000313" key="2">
    <source>
        <dbReference type="Proteomes" id="UP000184080"/>
    </source>
</evidence>
<proteinExistence type="predicted"/>
<evidence type="ECO:0000313" key="1">
    <source>
        <dbReference type="EMBL" id="SHJ84989.1"/>
    </source>
</evidence>
<reference evidence="1 2" key="1">
    <citation type="submission" date="2016-11" db="EMBL/GenBank/DDBJ databases">
        <authorList>
            <person name="Jaros S."/>
            <person name="Januszkiewicz K."/>
            <person name="Wedrychowicz H."/>
        </authorList>
    </citation>
    <scope>NUCLEOTIDE SEQUENCE [LARGE SCALE GENOMIC DNA]</scope>
    <source>
        <strain evidence="1 2">DSM 21864</strain>
    </source>
</reference>
<protein>
    <submittedName>
        <fullName evidence="1">Uncharacterized protein</fullName>
    </submittedName>
</protein>
<gene>
    <name evidence="1" type="ORF">SAMN05444401_4044</name>
</gene>
<sequence>MDKNAIKQYLLDSEFSEVEEIEYSGEALVLRAFYDFDEDEIKAAKAYSSDESDYEAESKEWFDEFFLPYLSDIAVDNVGQILEEVMENFEIQAQFVSYEIDMNNYGFNEFILAFSNNEDMDIEEVLEEIGL</sequence>
<accession>A0A1M6MNI2</accession>
<dbReference type="STRING" id="1121298.SAMN05444401_4044"/>
<keyword evidence="2" id="KW-1185">Reference proteome</keyword>